<dbReference type="FunFam" id="2.170.130.10:FF:000003">
    <property type="entry name" value="SusC/RagA family TonB-linked outer membrane protein"/>
    <property type="match status" value="1"/>
</dbReference>
<evidence type="ECO:0000256" key="4">
    <source>
        <dbReference type="PROSITE-ProRule" id="PRU01360"/>
    </source>
</evidence>
<dbReference type="Pfam" id="PF13715">
    <property type="entry name" value="CarbopepD_reg_2"/>
    <property type="match status" value="1"/>
</dbReference>
<dbReference type="EMBL" id="FQ312004">
    <property type="protein sequence ID" value="CBW24058.1"/>
    <property type="molecule type" value="Genomic_DNA"/>
</dbReference>
<keyword evidence="4" id="KW-1134">Transmembrane beta strand</keyword>
<keyword evidence="2 4" id="KW-0472">Membrane</keyword>
<evidence type="ECO:0000256" key="1">
    <source>
        <dbReference type="ARBA" id="ARBA00022448"/>
    </source>
</evidence>
<sequence length="1158" mass="129607">MLIKSYKCMNNHGIFSPDRTKVRTLLSIKSIFLFLLFTFAFEMAYASSVYSQTKVFTMQSAEKTVLQVFKEIEKNSEFIIFYRDGVIDLNRKVSVNVVNQSVDKILEQLLAHTDNGFTIKDRQIIIYKKETSATPSVSQQKNKIKVTGVVTDAKGESIIGANVVVKGNPTIGAITNMEGRYEVMLPSDDVILLVSYLGYNTEEIKVKGRRNINVVLHEDSKALDEVVIVGYGKQKKESVVVSMSSIKPKDIVVPSRSLNNSLAGQVAGLIAVQRSGEPGYDNAEFWIRGVSTFAGGTSPLVLVDGVPRNMSDIEPDEIETFSVLKDAAATAIYGAEGANGVVLVTTKRGRVEKAKISFKTEHTISSPTRLPEFVGSADYLSLYNEALRNDGEGPQFSDELIAHYRNNDDPDLYPNTNWIDELLRKNTFSHRYTLNVRGGTEKAKYFVSGAYYNESGLFKNRPNGIYDTNIGIDRFNLRSNIDMAVSSTTTVGVDLAMQYLINNYPGTGTSTIFRSMLITPPYAFPAVYSDGTVATYAQERDANMRNPYNLLMNSGYAKEYRTGIQSKVNVNQKLDFITKGLSANLNVSYDYDSEMIIRREYNPTRYHATGRDELGQLIFSTVVSGNPDIQDPKNSATSATKKIYIDASINYKRTFGKHDVGAMLLYMQKETQQHNVPLPFRKQGFVGRATYGYDGRYFIEGNFGYTGSEAFAEGNRFGFFPAIGAAYYLSNESFYPEAIKKVVNKLKLRASVGRTGNDKTGQERFLYRPTFTTNAGGFTQGIGDTGGTNGIGNGIVEGRFAAPYLAWEIEDKQNYGFDLGLFDNRIDIIFDYFRSERRDILLQRRTVPQLGGLRQDPWQNFGKVRNQGIDMSMNLNQQIGKLKLSARGTFTFTRNKILEYDELPQKYGYQAVTGTRVSENTLYIADRLYTEDDFIVSTNANGLKTYKLRSELPRPTLGGLIGPGDIKYVDVNGDGVIDSYDQVRGVGNPSTPEIIYGFGLNAEYKGFYASIFFQGAGNTSVLLGGATSEGWYPFSWGVDQSNYRTFALDRWTENNPSQDVIIPRLHKNNANNANNRVASTWWLRNGSFLRLKNIEFGYQLPKKFMDKIGFEAARIYIMGYNLAVWDDIKYFDPEAGNANAGLNYPLPRTFTLGLDFTF</sequence>
<protein>
    <submittedName>
        <fullName evidence="6">Putative membrane protein</fullName>
    </submittedName>
</protein>
<dbReference type="HOGENOM" id="CLU_004317_1_0_10"/>
<dbReference type="Gene3D" id="2.170.130.10">
    <property type="entry name" value="TonB-dependent receptor, plug domain"/>
    <property type="match status" value="1"/>
</dbReference>
<dbReference type="Proteomes" id="UP000008560">
    <property type="component" value="Chromosome"/>
</dbReference>
<dbReference type="KEGG" id="bfg:BF638R_3604"/>
<dbReference type="Pfam" id="PF07660">
    <property type="entry name" value="STN"/>
    <property type="match status" value="1"/>
</dbReference>
<keyword evidence="1 4" id="KW-0813">Transport</keyword>
<proteinExistence type="inferred from homology"/>
<dbReference type="SMART" id="SM00965">
    <property type="entry name" value="STN"/>
    <property type="match status" value="1"/>
</dbReference>
<dbReference type="AlphaFoldDB" id="E1WWE0"/>
<dbReference type="SUPFAM" id="SSF56935">
    <property type="entry name" value="Porins"/>
    <property type="match status" value="1"/>
</dbReference>
<dbReference type="Pfam" id="PF07715">
    <property type="entry name" value="Plug"/>
    <property type="match status" value="1"/>
</dbReference>
<dbReference type="InterPro" id="IPR039426">
    <property type="entry name" value="TonB-dep_rcpt-like"/>
</dbReference>
<comment type="subcellular location">
    <subcellularLocation>
        <location evidence="4">Cell outer membrane</location>
        <topology evidence="4">Multi-pass membrane protein</topology>
    </subcellularLocation>
</comment>
<evidence type="ECO:0000313" key="7">
    <source>
        <dbReference type="Proteomes" id="UP000008560"/>
    </source>
</evidence>
<dbReference type="Gene3D" id="2.60.40.1120">
    <property type="entry name" value="Carboxypeptidase-like, regulatory domain"/>
    <property type="match status" value="1"/>
</dbReference>
<gene>
    <name evidence="6" type="ordered locus">BF638R_3604</name>
</gene>
<dbReference type="SUPFAM" id="SSF49464">
    <property type="entry name" value="Carboxypeptidase regulatory domain-like"/>
    <property type="match status" value="1"/>
</dbReference>
<keyword evidence="3 4" id="KW-0998">Cell outer membrane</keyword>
<comment type="similarity">
    <text evidence="4">Belongs to the TonB-dependent receptor family.</text>
</comment>
<feature type="domain" description="Secretin/TonB short N-terminal" evidence="5">
    <location>
        <begin position="78"/>
        <end position="129"/>
    </location>
</feature>
<dbReference type="InterPro" id="IPR037066">
    <property type="entry name" value="Plug_dom_sf"/>
</dbReference>
<dbReference type="FunFam" id="2.60.40.1120:FF:000003">
    <property type="entry name" value="Outer membrane protein Omp121"/>
    <property type="match status" value="1"/>
</dbReference>
<name>E1WWE0_BACF6</name>
<dbReference type="InterPro" id="IPR023996">
    <property type="entry name" value="TonB-dep_OMP_SusC/RagA"/>
</dbReference>
<dbReference type="GO" id="GO:0009279">
    <property type="term" value="C:cell outer membrane"/>
    <property type="evidence" value="ECO:0007669"/>
    <property type="project" value="UniProtKB-SubCell"/>
</dbReference>
<dbReference type="NCBIfam" id="TIGR04057">
    <property type="entry name" value="SusC_RagA_signa"/>
    <property type="match status" value="1"/>
</dbReference>
<evidence type="ECO:0000313" key="6">
    <source>
        <dbReference type="EMBL" id="CBW24058.1"/>
    </source>
</evidence>
<reference evidence="6 7" key="1">
    <citation type="journal article" date="2010" name="Microbiology">
        <title>Twenty-eight divergent polysaccharide loci specifying within- and amongst-strain capsule diversity in three strains of Bacteroides fragilis.</title>
        <authorList>
            <person name="Patrick S."/>
            <person name="Blakely G.W."/>
            <person name="Houston S."/>
            <person name="Moore J."/>
            <person name="Abratt V.R."/>
            <person name="Bertalan M."/>
            <person name="Cerdeno-Tarraga A.M."/>
            <person name="Quail M.A."/>
            <person name="Corton N."/>
            <person name="Corton C."/>
            <person name="Bignell A."/>
            <person name="Barron A."/>
            <person name="Clark L."/>
            <person name="Bentley S.D."/>
            <person name="Parkhill J."/>
        </authorList>
    </citation>
    <scope>NUCLEOTIDE SEQUENCE [LARGE SCALE GENOMIC DNA]</scope>
    <source>
        <strain evidence="6 7">638R</strain>
    </source>
</reference>
<organism evidence="6 7">
    <name type="scientific">Bacteroides fragilis (strain 638R)</name>
    <dbReference type="NCBI Taxonomy" id="862962"/>
    <lineage>
        <taxon>Bacteria</taxon>
        <taxon>Pseudomonadati</taxon>
        <taxon>Bacteroidota</taxon>
        <taxon>Bacteroidia</taxon>
        <taxon>Bacteroidales</taxon>
        <taxon>Bacteroidaceae</taxon>
        <taxon>Bacteroides</taxon>
    </lineage>
</organism>
<dbReference type="InterPro" id="IPR012910">
    <property type="entry name" value="Plug_dom"/>
</dbReference>
<dbReference type="InterPro" id="IPR008969">
    <property type="entry name" value="CarboxyPept-like_regulatory"/>
</dbReference>
<dbReference type="PROSITE" id="PS52016">
    <property type="entry name" value="TONB_DEPENDENT_REC_3"/>
    <property type="match status" value="1"/>
</dbReference>
<keyword evidence="4" id="KW-0812">Transmembrane</keyword>
<evidence type="ECO:0000256" key="3">
    <source>
        <dbReference type="ARBA" id="ARBA00023237"/>
    </source>
</evidence>
<dbReference type="PATRIC" id="fig|862962.3.peg.3739"/>
<accession>E1WWE0</accession>
<evidence type="ECO:0000259" key="5">
    <source>
        <dbReference type="SMART" id="SM00965"/>
    </source>
</evidence>
<dbReference type="InterPro" id="IPR011662">
    <property type="entry name" value="Secretin/TonB_short_N"/>
</dbReference>
<dbReference type="InterPro" id="IPR023997">
    <property type="entry name" value="TonB-dep_OMP_SusC/RagA_CS"/>
</dbReference>
<dbReference type="NCBIfam" id="TIGR04056">
    <property type="entry name" value="OMP_RagA_SusC"/>
    <property type="match status" value="1"/>
</dbReference>
<evidence type="ECO:0000256" key="2">
    <source>
        <dbReference type="ARBA" id="ARBA00023136"/>
    </source>
</evidence>